<feature type="domain" description="BAH" evidence="2">
    <location>
        <begin position="158"/>
        <end position="278"/>
    </location>
</feature>
<dbReference type="CDD" id="cd20405">
    <property type="entry name" value="Tudor_Agenet_AtDUF_rpt1_3"/>
    <property type="match status" value="1"/>
</dbReference>
<dbReference type="InterPro" id="IPR001025">
    <property type="entry name" value="BAH_dom"/>
</dbReference>
<dbReference type="CDD" id="cd04721">
    <property type="entry name" value="BAH_plant_1"/>
    <property type="match status" value="1"/>
</dbReference>
<dbReference type="Gene3D" id="2.30.30.490">
    <property type="match status" value="1"/>
</dbReference>
<dbReference type="PROSITE" id="PS51038">
    <property type="entry name" value="BAH"/>
    <property type="match status" value="1"/>
</dbReference>
<protein>
    <submittedName>
        <fullName evidence="3">Origin recognition complex subunit 1</fullName>
    </submittedName>
</protein>
<organism evidence="3">
    <name type="scientific">Anthurium amnicola</name>
    <dbReference type="NCBI Taxonomy" id="1678845"/>
    <lineage>
        <taxon>Eukaryota</taxon>
        <taxon>Viridiplantae</taxon>
        <taxon>Streptophyta</taxon>
        <taxon>Embryophyta</taxon>
        <taxon>Tracheophyta</taxon>
        <taxon>Spermatophyta</taxon>
        <taxon>Magnoliopsida</taxon>
        <taxon>Liliopsida</taxon>
        <taxon>Araceae</taxon>
        <taxon>Pothoideae</taxon>
        <taxon>Potheae</taxon>
        <taxon>Anthurium</taxon>
    </lineage>
</organism>
<dbReference type="PANTHER" id="PTHR31917">
    <property type="entry name" value="AGENET DOMAIN-CONTAINING PROTEIN-RELATED"/>
    <property type="match status" value="1"/>
</dbReference>
<name>A0A1D1YNX4_9ARAE</name>
<evidence type="ECO:0000256" key="1">
    <source>
        <dbReference type="SAM" id="MobiDB-lite"/>
    </source>
</evidence>
<dbReference type="PANTHER" id="PTHR31917:SF101">
    <property type="entry name" value="OS07G0607300 PROTEIN"/>
    <property type="match status" value="1"/>
</dbReference>
<reference evidence="3" key="1">
    <citation type="submission" date="2015-07" db="EMBL/GenBank/DDBJ databases">
        <title>Transcriptome Assembly of Anthurium amnicola.</title>
        <authorList>
            <person name="Suzuki J."/>
        </authorList>
    </citation>
    <scope>NUCLEOTIDE SEQUENCE</scope>
</reference>
<dbReference type="InterPro" id="IPR014002">
    <property type="entry name" value="Agenet_dom_plant"/>
</dbReference>
<dbReference type="InterPro" id="IPR043151">
    <property type="entry name" value="BAH_sf"/>
</dbReference>
<dbReference type="SMART" id="SM00743">
    <property type="entry name" value="Agenet"/>
    <property type="match status" value="2"/>
</dbReference>
<evidence type="ECO:0000313" key="3">
    <source>
        <dbReference type="EMBL" id="JAT56303.1"/>
    </source>
</evidence>
<dbReference type="InterPro" id="IPR008395">
    <property type="entry name" value="Agenet-like_dom"/>
</dbReference>
<dbReference type="AlphaFoldDB" id="A0A1D1YNX4"/>
<feature type="compositionally biased region" description="Basic and acidic residues" evidence="1">
    <location>
        <begin position="609"/>
        <end position="620"/>
    </location>
</feature>
<dbReference type="EMBL" id="GDJX01011633">
    <property type="protein sequence ID" value="JAT56303.1"/>
    <property type="molecule type" value="Transcribed_RNA"/>
</dbReference>
<dbReference type="Pfam" id="PF05641">
    <property type="entry name" value="Agenet"/>
    <property type="match status" value="1"/>
</dbReference>
<accession>A0A1D1YNX4</accession>
<dbReference type="SMART" id="SM00439">
    <property type="entry name" value="BAH"/>
    <property type="match status" value="1"/>
</dbReference>
<feature type="region of interest" description="Disordered" evidence="1">
    <location>
        <begin position="601"/>
        <end position="634"/>
    </location>
</feature>
<dbReference type="Pfam" id="PF01426">
    <property type="entry name" value="BAH"/>
    <property type="match status" value="1"/>
</dbReference>
<evidence type="ECO:0000259" key="2">
    <source>
        <dbReference type="PROSITE" id="PS51038"/>
    </source>
</evidence>
<sequence>MSVNGHSFVDWREHFISQERGSRVVHYYLEDSSGESLLAAVGTERSLRHMLYVVAEEFLEAIGMDKSGASCLKWRSRREVVDWLRSFLPKQMCTRDLPNSPTNVPLEGVNDPETYLNKNMDRFTRSLKGYNSDIVWSGVPLMCGKQLKHYQAFCRNGTTIATHSFVLVMSEEEENHYLAYLEDMYGDKKGQKKVKVRWFHQNQEVIGLIPPPTPHPREVFITPYTQVISAECVDDLATVLTPEHYDKCLASLPYACSAGIHLCSRQYNKNKFKPFDLSTLRGYFDQPILACLDIWATTREEENESVERTMVKCGSSKIRNFEGYLGFIADRLSVRPSGHATQITTSGPTYRNLRFGISERKALAVKFIGPRPRILQPFKIDEKVELLCQDSGIRGCWFRCTVLQLSLKRLKVRYDDLQDEDGYENLEEWVPAFRPAATCKLGMRCSGRLMIRPCRPHDNSAEIVVFEIGSAVDVWRNDGWWEGVVIGVNSCSDGGLQVYFPGEDVILNCHSRNLRIAKDWIKNCWVNIEVKPDIISMISAVSAGEKLSASSTFVKASESGGSAMSDQEAAVALKLNSNEEVAQTPASLSGGIAGPLESVKQVYSRKRHREDGESWEDGNRTSDGNSEDNGGIGC</sequence>
<dbReference type="GO" id="GO:0003682">
    <property type="term" value="F:chromatin binding"/>
    <property type="evidence" value="ECO:0007669"/>
    <property type="project" value="InterPro"/>
</dbReference>
<proteinExistence type="predicted"/>
<gene>
    <name evidence="3" type="primary">ORC1_2</name>
    <name evidence="3" type="ORF">g.68599</name>
</gene>